<evidence type="ECO:0000259" key="3">
    <source>
        <dbReference type="Pfam" id="PF02357"/>
    </source>
</evidence>
<comment type="caution">
    <text evidence="4">The sequence shown here is derived from an EMBL/GenBank/DDBJ whole genome shotgun (WGS) entry which is preliminary data.</text>
</comment>
<keyword evidence="1" id="KW-0804">Transcription</keyword>
<evidence type="ECO:0000313" key="4">
    <source>
        <dbReference type="EMBL" id="GJE54561.1"/>
    </source>
</evidence>
<sequence>MGAKMYGSRSGKVADNDNHKPKVDKNGEIPIPFEERRNPPVIEKAPGSGWFCLVTVPQNEYRCADSLSDHGIATYVPTNTHWEKRRKGKDLYNTELQSPLFRGYVFAHLSSPEWRDGPLGRYPTLKPDWSPVFERDAWGQSAVGILRILGSRGVPAPMPLRIQTADNKPGGLIPLADDEREGWFDDRKRPALVAYHEKCEAEIERLKAMKPIAAGERISVLSGIFAGRETIAVNDNEKNKVRVMTEVMGAMRLVELALSDVENLDRPMRPENIALRRA</sequence>
<evidence type="ECO:0000256" key="1">
    <source>
        <dbReference type="ARBA" id="ARBA00023163"/>
    </source>
</evidence>
<dbReference type="InterPro" id="IPR036735">
    <property type="entry name" value="NGN_dom_sf"/>
</dbReference>
<dbReference type="EMBL" id="BPRA01000004">
    <property type="protein sequence ID" value="GJE54561.1"/>
    <property type="molecule type" value="Genomic_DNA"/>
</dbReference>
<accession>A0ABQ4THZ1</accession>
<feature type="compositionally biased region" description="Basic and acidic residues" evidence="2">
    <location>
        <begin position="12"/>
        <end position="32"/>
    </location>
</feature>
<evidence type="ECO:0000256" key="2">
    <source>
        <dbReference type="SAM" id="MobiDB-lite"/>
    </source>
</evidence>
<proteinExistence type="predicted"/>
<protein>
    <submittedName>
        <fullName evidence="4">Transcription antitermination protein RfaH</fullName>
    </submittedName>
</protein>
<dbReference type="InterPro" id="IPR014722">
    <property type="entry name" value="Rib_uL2_dom2"/>
</dbReference>
<reference evidence="4" key="2">
    <citation type="submission" date="2021-08" db="EMBL/GenBank/DDBJ databases">
        <authorList>
            <person name="Tani A."/>
            <person name="Ola A."/>
            <person name="Ogura Y."/>
            <person name="Katsura K."/>
            <person name="Hayashi T."/>
        </authorList>
    </citation>
    <scope>NUCLEOTIDE SEQUENCE</scope>
    <source>
        <strain evidence="4">DSM 23674</strain>
    </source>
</reference>
<feature type="domain" description="NusG-like N-terminal" evidence="3">
    <location>
        <begin position="50"/>
        <end position="159"/>
    </location>
</feature>
<evidence type="ECO:0000313" key="5">
    <source>
        <dbReference type="Proteomes" id="UP001055101"/>
    </source>
</evidence>
<dbReference type="Gene3D" id="3.30.70.940">
    <property type="entry name" value="NusG, N-terminal domain"/>
    <property type="match status" value="1"/>
</dbReference>
<feature type="region of interest" description="Disordered" evidence="2">
    <location>
        <begin position="1"/>
        <end position="32"/>
    </location>
</feature>
<keyword evidence="5" id="KW-1185">Reference proteome</keyword>
<dbReference type="SUPFAM" id="SSF82679">
    <property type="entry name" value="N-utilization substance G protein NusG, N-terminal domain"/>
    <property type="match status" value="1"/>
</dbReference>
<dbReference type="Pfam" id="PF02357">
    <property type="entry name" value="NusG"/>
    <property type="match status" value="1"/>
</dbReference>
<gene>
    <name evidence="4" type="primary">rfaH</name>
    <name evidence="4" type="ORF">EKPJFOCH_1039</name>
</gene>
<dbReference type="Proteomes" id="UP001055101">
    <property type="component" value="Unassembled WGS sequence"/>
</dbReference>
<name>A0ABQ4THZ1_9HYPH</name>
<dbReference type="Gene3D" id="2.30.30.30">
    <property type="match status" value="1"/>
</dbReference>
<dbReference type="RefSeq" id="WP_238230935.1">
    <property type="nucleotide sequence ID" value="NZ_BPRA01000004.1"/>
</dbReference>
<organism evidence="4 5">
    <name type="scientific">Methylobacterium thuringiense</name>
    <dbReference type="NCBI Taxonomy" id="1003091"/>
    <lineage>
        <taxon>Bacteria</taxon>
        <taxon>Pseudomonadati</taxon>
        <taxon>Pseudomonadota</taxon>
        <taxon>Alphaproteobacteria</taxon>
        <taxon>Hyphomicrobiales</taxon>
        <taxon>Methylobacteriaceae</taxon>
        <taxon>Methylobacterium</taxon>
    </lineage>
</organism>
<dbReference type="InterPro" id="IPR006645">
    <property type="entry name" value="NGN-like_dom"/>
</dbReference>
<reference evidence="4" key="1">
    <citation type="journal article" date="2021" name="Front. Microbiol.">
        <title>Comprehensive Comparative Genomics and Phenotyping of Methylobacterium Species.</title>
        <authorList>
            <person name="Alessa O."/>
            <person name="Ogura Y."/>
            <person name="Fujitani Y."/>
            <person name="Takami H."/>
            <person name="Hayashi T."/>
            <person name="Sahin N."/>
            <person name="Tani A."/>
        </authorList>
    </citation>
    <scope>NUCLEOTIDE SEQUENCE</scope>
    <source>
        <strain evidence="4">DSM 23674</strain>
    </source>
</reference>